<gene>
    <name evidence="1" type="ORF">CITCOLO1_LOCUS3243</name>
</gene>
<accession>A0ABP0XTU6</accession>
<dbReference type="EMBL" id="OZ021744">
    <property type="protein sequence ID" value="CAK9311583.1"/>
    <property type="molecule type" value="Genomic_DNA"/>
</dbReference>
<keyword evidence="2" id="KW-1185">Reference proteome</keyword>
<protein>
    <submittedName>
        <fullName evidence="1">Uncharacterized protein</fullName>
    </submittedName>
</protein>
<proteinExistence type="predicted"/>
<reference evidence="1 2" key="1">
    <citation type="submission" date="2024-03" db="EMBL/GenBank/DDBJ databases">
        <authorList>
            <person name="Gkanogiannis A."/>
            <person name="Becerra Lopez-Lavalle L."/>
        </authorList>
    </citation>
    <scope>NUCLEOTIDE SEQUENCE [LARGE SCALE GENOMIC DNA]</scope>
</reference>
<name>A0ABP0XTU6_9ROSI</name>
<evidence type="ECO:0000313" key="1">
    <source>
        <dbReference type="EMBL" id="CAK9311583.1"/>
    </source>
</evidence>
<evidence type="ECO:0000313" key="2">
    <source>
        <dbReference type="Proteomes" id="UP001642487"/>
    </source>
</evidence>
<dbReference type="Proteomes" id="UP001642487">
    <property type="component" value="Chromosome 10"/>
</dbReference>
<organism evidence="1 2">
    <name type="scientific">Citrullus colocynthis</name>
    <name type="common">colocynth</name>
    <dbReference type="NCBI Taxonomy" id="252529"/>
    <lineage>
        <taxon>Eukaryota</taxon>
        <taxon>Viridiplantae</taxon>
        <taxon>Streptophyta</taxon>
        <taxon>Embryophyta</taxon>
        <taxon>Tracheophyta</taxon>
        <taxon>Spermatophyta</taxon>
        <taxon>Magnoliopsida</taxon>
        <taxon>eudicotyledons</taxon>
        <taxon>Gunneridae</taxon>
        <taxon>Pentapetalae</taxon>
        <taxon>rosids</taxon>
        <taxon>fabids</taxon>
        <taxon>Cucurbitales</taxon>
        <taxon>Cucurbitaceae</taxon>
        <taxon>Benincaseae</taxon>
        <taxon>Citrullus</taxon>
    </lineage>
</organism>
<sequence length="129" mass="14433">MIGPISVASSTLRSASMDEFEGDINNQSQHQLVATKLRKSVSTYQNPTKNPRFRQVHNELLHDGFNGLKTVDDQMCAMTGDVNQEDGRTVGRRSLRAAGWSTTANGRRTIVYLVDSGRKRIDNDRKQNP</sequence>